<protein>
    <submittedName>
        <fullName evidence="1">Uncharacterized protein</fullName>
    </submittedName>
</protein>
<dbReference type="Proteomes" id="UP000554286">
    <property type="component" value="Unassembled WGS sequence"/>
</dbReference>
<proteinExistence type="predicted"/>
<dbReference type="AlphaFoldDB" id="A0A7W6RG51"/>
<comment type="caution">
    <text evidence="1">The sequence shown here is derived from an EMBL/GenBank/DDBJ whole genome shotgun (WGS) entry which is preliminary data.</text>
</comment>
<name>A0A7W6RG51_9PROT</name>
<dbReference type="EMBL" id="JACIGK010000038">
    <property type="protein sequence ID" value="MBB4267923.1"/>
    <property type="molecule type" value="Genomic_DNA"/>
</dbReference>
<sequence length="77" mass="8993">MMKPTYLGLDQARDVLSEMGIEFNDRQIRRAAEKNAAGKRKLPFFVDPIDGRLKIEKDVLIRAYMEAQNRARRELDL</sequence>
<evidence type="ECO:0000313" key="1">
    <source>
        <dbReference type="EMBL" id="MBB4267923.1"/>
    </source>
</evidence>
<gene>
    <name evidence="1" type="ORF">GGD89_003575</name>
</gene>
<keyword evidence="2" id="KW-1185">Reference proteome</keyword>
<dbReference type="RefSeq" id="WP_184048162.1">
    <property type="nucleotide sequence ID" value="NZ_JACIGK010000038.1"/>
</dbReference>
<accession>A0A7W6RG51</accession>
<evidence type="ECO:0000313" key="2">
    <source>
        <dbReference type="Proteomes" id="UP000554286"/>
    </source>
</evidence>
<reference evidence="1 2" key="1">
    <citation type="submission" date="2020-08" db="EMBL/GenBank/DDBJ databases">
        <title>Genome sequencing of Purple Non-Sulfur Bacteria from various extreme environments.</title>
        <authorList>
            <person name="Mayer M."/>
        </authorList>
    </citation>
    <scope>NUCLEOTIDE SEQUENCE [LARGE SCALE GENOMIC DNA]</scope>
    <source>
        <strain evidence="1 2">JA131</strain>
    </source>
</reference>
<organism evidence="1 2">
    <name type="scientific">Roseospira visakhapatnamensis</name>
    <dbReference type="NCBI Taxonomy" id="390880"/>
    <lineage>
        <taxon>Bacteria</taxon>
        <taxon>Pseudomonadati</taxon>
        <taxon>Pseudomonadota</taxon>
        <taxon>Alphaproteobacteria</taxon>
        <taxon>Rhodospirillales</taxon>
        <taxon>Rhodospirillaceae</taxon>
        <taxon>Roseospira</taxon>
    </lineage>
</organism>